<dbReference type="RefSeq" id="WP_202747473.1">
    <property type="nucleotide sequence ID" value="NZ_JAESWC010000002.1"/>
</dbReference>
<name>A0ABS1T654_9CLOT</name>
<proteinExistence type="predicted"/>
<evidence type="ECO:0000313" key="2">
    <source>
        <dbReference type="Proteomes" id="UP000632377"/>
    </source>
</evidence>
<sequence length="52" mass="6266">MDKKEIKALQDVDYAVLTQEQQNKLREFEAKFNEEFGEDFNILIMDKIKENK</sequence>
<comment type="caution">
    <text evidence="1">The sequence shown here is derived from an EMBL/GenBank/DDBJ whole genome shotgun (WGS) entry which is preliminary data.</text>
</comment>
<organism evidence="1 2">
    <name type="scientific">Clostridium rhizosphaerae</name>
    <dbReference type="NCBI Taxonomy" id="2803861"/>
    <lineage>
        <taxon>Bacteria</taxon>
        <taxon>Bacillati</taxon>
        <taxon>Bacillota</taxon>
        <taxon>Clostridia</taxon>
        <taxon>Eubacteriales</taxon>
        <taxon>Clostridiaceae</taxon>
        <taxon>Clostridium</taxon>
    </lineage>
</organism>
<dbReference type="Proteomes" id="UP000632377">
    <property type="component" value="Unassembled WGS sequence"/>
</dbReference>
<keyword evidence="2" id="KW-1185">Reference proteome</keyword>
<protein>
    <submittedName>
        <fullName evidence="1">Uncharacterized protein</fullName>
    </submittedName>
</protein>
<evidence type="ECO:0000313" key="1">
    <source>
        <dbReference type="EMBL" id="MBL4934829.1"/>
    </source>
</evidence>
<gene>
    <name evidence="1" type="ORF">JK636_03550</name>
</gene>
<accession>A0ABS1T654</accession>
<dbReference type="EMBL" id="JAESWC010000002">
    <property type="protein sequence ID" value="MBL4934829.1"/>
    <property type="molecule type" value="Genomic_DNA"/>
</dbReference>
<reference evidence="1 2" key="1">
    <citation type="submission" date="2021-01" db="EMBL/GenBank/DDBJ databases">
        <title>Genome public.</title>
        <authorList>
            <person name="Liu C."/>
            <person name="Sun Q."/>
        </authorList>
    </citation>
    <scope>NUCLEOTIDE SEQUENCE [LARGE SCALE GENOMIC DNA]</scope>
    <source>
        <strain evidence="1 2">YIM B02515</strain>
    </source>
</reference>